<name>A0AAV4V8E1_CAEEX</name>
<gene>
    <name evidence="1" type="ORF">CEXT_280391</name>
</gene>
<proteinExistence type="predicted"/>
<dbReference type="Proteomes" id="UP001054945">
    <property type="component" value="Unassembled WGS sequence"/>
</dbReference>
<organism evidence="1 2">
    <name type="scientific">Caerostris extrusa</name>
    <name type="common">Bark spider</name>
    <name type="synonym">Caerostris bankana</name>
    <dbReference type="NCBI Taxonomy" id="172846"/>
    <lineage>
        <taxon>Eukaryota</taxon>
        <taxon>Metazoa</taxon>
        <taxon>Ecdysozoa</taxon>
        <taxon>Arthropoda</taxon>
        <taxon>Chelicerata</taxon>
        <taxon>Arachnida</taxon>
        <taxon>Araneae</taxon>
        <taxon>Araneomorphae</taxon>
        <taxon>Entelegynae</taxon>
        <taxon>Araneoidea</taxon>
        <taxon>Araneidae</taxon>
        <taxon>Caerostris</taxon>
    </lineage>
</organism>
<dbReference type="AlphaFoldDB" id="A0AAV4V8E1"/>
<protein>
    <submittedName>
        <fullName evidence="1">Uncharacterized protein</fullName>
    </submittedName>
</protein>
<reference evidence="1 2" key="1">
    <citation type="submission" date="2021-06" db="EMBL/GenBank/DDBJ databases">
        <title>Caerostris extrusa draft genome.</title>
        <authorList>
            <person name="Kono N."/>
            <person name="Arakawa K."/>
        </authorList>
    </citation>
    <scope>NUCLEOTIDE SEQUENCE [LARGE SCALE GENOMIC DNA]</scope>
</reference>
<dbReference type="EMBL" id="BPLR01014110">
    <property type="protein sequence ID" value="GIY66387.1"/>
    <property type="molecule type" value="Genomic_DNA"/>
</dbReference>
<keyword evidence="2" id="KW-1185">Reference proteome</keyword>
<comment type="caution">
    <text evidence="1">The sequence shown here is derived from an EMBL/GenBank/DDBJ whole genome shotgun (WGS) entry which is preliminary data.</text>
</comment>
<accession>A0AAV4V8E1</accession>
<sequence>MQQKCDVTRGGACGKKSQLSWQRLLFSGPHCCTIFRPLQKSYIDLNISRRVKGLFVLCSLSVRGRRLFFGGESRSGVCRGRWGEELERGRKVWNAPLSEEESFSFAFLSARRFAEMILNFFEGAGRG</sequence>
<evidence type="ECO:0000313" key="2">
    <source>
        <dbReference type="Proteomes" id="UP001054945"/>
    </source>
</evidence>
<evidence type="ECO:0000313" key="1">
    <source>
        <dbReference type="EMBL" id="GIY66387.1"/>
    </source>
</evidence>